<keyword evidence="4" id="KW-1185">Reference proteome</keyword>
<gene>
    <name evidence="3" type="ORF">SAMN05421833_11056</name>
</gene>
<feature type="signal peptide" evidence="2">
    <location>
        <begin position="1"/>
        <end position="19"/>
    </location>
</feature>
<feature type="region of interest" description="Disordered" evidence="1">
    <location>
        <begin position="22"/>
        <end position="50"/>
    </location>
</feature>
<organism evidence="3 4">
    <name type="scientific">Microbispora rosea</name>
    <dbReference type="NCBI Taxonomy" id="58117"/>
    <lineage>
        <taxon>Bacteria</taxon>
        <taxon>Bacillati</taxon>
        <taxon>Actinomycetota</taxon>
        <taxon>Actinomycetes</taxon>
        <taxon>Streptosporangiales</taxon>
        <taxon>Streptosporangiaceae</taxon>
        <taxon>Microbispora</taxon>
    </lineage>
</organism>
<dbReference type="PROSITE" id="PS51257">
    <property type="entry name" value="PROKAR_LIPOPROTEIN"/>
    <property type="match status" value="1"/>
</dbReference>
<dbReference type="AlphaFoldDB" id="A0A1N7BLG3"/>
<evidence type="ECO:0000313" key="4">
    <source>
        <dbReference type="Proteomes" id="UP000186096"/>
    </source>
</evidence>
<evidence type="ECO:0000256" key="1">
    <source>
        <dbReference type="SAM" id="MobiDB-lite"/>
    </source>
</evidence>
<name>A0A1N7BLG3_9ACTN</name>
<reference evidence="4" key="1">
    <citation type="submission" date="2017-01" db="EMBL/GenBank/DDBJ databases">
        <authorList>
            <person name="Varghese N."/>
            <person name="Submissions S."/>
        </authorList>
    </citation>
    <scope>NUCLEOTIDE SEQUENCE [LARGE SCALE GENOMIC DNA]</scope>
    <source>
        <strain evidence="4">ATCC 12950</strain>
    </source>
</reference>
<protein>
    <submittedName>
        <fullName evidence="3">Uncharacterized protein</fullName>
    </submittedName>
</protein>
<evidence type="ECO:0000313" key="3">
    <source>
        <dbReference type="EMBL" id="SIR52201.1"/>
    </source>
</evidence>
<sequence>MRAVSRALAVLMVAVAGCAFNPDATPADRASTPDATGRRTPAPGRAADAKPMAVISPRPTGATELQPLPARPARCALPPEGRDDLRASDVATAWRTLWVDRARGSIDLLAVAADGALWATFWTERQRGTSLETRDGGVRRRDGGAWRTFEIPPLPDRGAPSVVALAAASADKAWAIGNSSGRKGGDTIGFIGTYERGRWRSEALAKPAADTIGWGFTAAQSAGTDRAWTVNGRVGLLWTGREWQHYRLPAEAGALSSQDEQVWAVTGGRGGQPAAMRWEQVGREQVGWRLIGVPVLETPDHEVSGSVLRDVGVIGPDDVWAVGGVSWLMEHEYDDEGEPLERGRPVALHWNGRSWTCHWGPPGSSVGRPAWRITTFGQAELDGRGGLWVLGRGDLLWHLSEGRWTRHRIPAPAGYVAQVNSLALRPGTGQVYAAGSVTSKKENPFAVSHAALWRAG</sequence>
<proteinExistence type="predicted"/>
<dbReference type="RefSeq" id="WP_143734313.1">
    <property type="nucleotide sequence ID" value="NZ_FTNI01000010.1"/>
</dbReference>
<feature type="chain" id="PRO_5039496958" evidence="2">
    <location>
        <begin position="20"/>
        <end position="456"/>
    </location>
</feature>
<keyword evidence="2" id="KW-0732">Signal</keyword>
<dbReference type="Proteomes" id="UP000186096">
    <property type="component" value="Unassembled WGS sequence"/>
</dbReference>
<dbReference type="EMBL" id="FTNI01000010">
    <property type="protein sequence ID" value="SIR52201.1"/>
    <property type="molecule type" value="Genomic_DNA"/>
</dbReference>
<evidence type="ECO:0000256" key="2">
    <source>
        <dbReference type="SAM" id="SignalP"/>
    </source>
</evidence>
<dbReference type="STRING" id="58117.SAMN05421833_11056"/>
<accession>A0A1N7BLG3</accession>
<dbReference type="OrthoDB" id="3515089at2"/>